<dbReference type="InterPro" id="IPR005062">
    <property type="entry name" value="SAC3/GANP/THP3_conserved"/>
</dbReference>
<accession>A0A8J4EWA7</accession>
<evidence type="ECO:0000313" key="3">
    <source>
        <dbReference type="EMBL" id="GIL50603.1"/>
    </source>
</evidence>
<dbReference type="Pfam" id="PF03399">
    <property type="entry name" value="SAC3_GANP"/>
    <property type="match status" value="1"/>
</dbReference>
<feature type="domain" description="SAC3/GANP/THP3 conserved" evidence="2">
    <location>
        <begin position="226"/>
        <end position="449"/>
    </location>
</feature>
<feature type="region of interest" description="Disordered" evidence="1">
    <location>
        <begin position="1"/>
        <end position="66"/>
    </location>
</feature>
<feature type="compositionally biased region" description="Low complexity" evidence="1">
    <location>
        <begin position="142"/>
        <end position="153"/>
    </location>
</feature>
<protein>
    <recommendedName>
        <fullName evidence="2">SAC3/GANP/THP3 conserved domain-containing protein</fullName>
    </recommendedName>
</protein>
<feature type="region of interest" description="Disordered" evidence="1">
    <location>
        <begin position="142"/>
        <end position="162"/>
    </location>
</feature>
<dbReference type="GO" id="GO:0005634">
    <property type="term" value="C:nucleus"/>
    <property type="evidence" value="ECO:0007669"/>
    <property type="project" value="TreeGrafter"/>
</dbReference>
<dbReference type="Gene3D" id="1.25.40.990">
    <property type="match status" value="1"/>
</dbReference>
<dbReference type="EMBL" id="BNCO01000009">
    <property type="protein sequence ID" value="GIL50603.1"/>
    <property type="molecule type" value="Genomic_DNA"/>
</dbReference>
<organism evidence="3 4">
    <name type="scientific">Volvox africanus</name>
    <dbReference type="NCBI Taxonomy" id="51714"/>
    <lineage>
        <taxon>Eukaryota</taxon>
        <taxon>Viridiplantae</taxon>
        <taxon>Chlorophyta</taxon>
        <taxon>core chlorophytes</taxon>
        <taxon>Chlorophyceae</taxon>
        <taxon>CS clade</taxon>
        <taxon>Chlamydomonadales</taxon>
        <taxon>Volvocaceae</taxon>
        <taxon>Volvox</taxon>
    </lineage>
</organism>
<reference evidence="3" key="1">
    <citation type="journal article" date="2021" name="Proc. Natl. Acad. Sci. U.S.A.">
        <title>Three genomes in the algal genus Volvox reveal the fate of a haploid sex-determining region after a transition to homothallism.</title>
        <authorList>
            <person name="Yamamoto K."/>
            <person name="Hamaji T."/>
            <person name="Kawai-Toyooka H."/>
            <person name="Matsuzaki R."/>
            <person name="Takahashi F."/>
            <person name="Nishimura Y."/>
            <person name="Kawachi M."/>
            <person name="Noguchi H."/>
            <person name="Minakuchi Y."/>
            <person name="Umen J.G."/>
            <person name="Toyoda A."/>
            <person name="Nozaki H."/>
        </authorList>
    </citation>
    <scope>NUCLEOTIDE SEQUENCE</scope>
    <source>
        <strain evidence="3">NIES-3780</strain>
    </source>
</reference>
<name>A0A8J4EWA7_9CHLO</name>
<feature type="compositionally biased region" description="Basic and acidic residues" evidence="1">
    <location>
        <begin position="1"/>
        <end position="15"/>
    </location>
</feature>
<dbReference type="AlphaFoldDB" id="A0A8J4EWA7"/>
<evidence type="ECO:0000256" key="1">
    <source>
        <dbReference type="SAM" id="MobiDB-lite"/>
    </source>
</evidence>
<comment type="caution">
    <text evidence="3">The sequence shown here is derived from an EMBL/GenBank/DDBJ whole genome shotgun (WGS) entry which is preliminary data.</text>
</comment>
<dbReference type="InterPro" id="IPR045107">
    <property type="entry name" value="SAC3/GANP/THP3"/>
</dbReference>
<keyword evidence="4" id="KW-1185">Reference proteome</keyword>
<dbReference type="PANTHER" id="PTHR12436:SF4">
    <property type="entry name" value="LEUKOCYTE RECEPTOR CLUSTER MEMBER 8"/>
    <property type="match status" value="1"/>
</dbReference>
<evidence type="ECO:0000313" key="4">
    <source>
        <dbReference type="Proteomes" id="UP000747399"/>
    </source>
</evidence>
<dbReference type="PANTHER" id="PTHR12436">
    <property type="entry name" value="80 KDA MCM3-ASSOCIATED PROTEIN"/>
    <property type="match status" value="1"/>
</dbReference>
<feature type="compositionally biased region" description="Basic and acidic residues" evidence="1">
    <location>
        <begin position="30"/>
        <end position="48"/>
    </location>
</feature>
<dbReference type="Proteomes" id="UP000747399">
    <property type="component" value="Unassembled WGS sequence"/>
</dbReference>
<proteinExistence type="predicted"/>
<evidence type="ECO:0000259" key="2">
    <source>
        <dbReference type="Pfam" id="PF03399"/>
    </source>
</evidence>
<gene>
    <name evidence="3" type="ORF">Vafri_6733</name>
</gene>
<sequence length="466" mass="51171">MDVSKGNERKESEKGFHKKNKHAAKNTARTRKDGTGDRSASEPGDYHHSATQALIRGIPEDDGHADGLAERAARKAATKLARADELLARLSKKLRTTVDDKKKLALQEKMLRLLPKCSPQQPEPKAAASLSTCMNTARGVTAATSSRSNTRTSHPGTGFPLKLLRTPKAAPHALTEPSRAQEDARLRLRQHRFGGFDAAVAPEGRQKDDVALVESGGYGTSEALEKEYLRLTSLPRASDVRPPAVLAVALKLVKAKWLRRPDYAAASEQLKSIRQDLTVQHVRDALTVDVYETHGRLALEANDLAEFRRCHGVLRQLYAEELPGNPAEFEAYGLLYTQATAAARNTLAMELSLVPPHLLDSSFVRHALEVCAAVRSGNYARFIALYDGAPRMSPYIMDKLLGQMRMFALQSTTFAFKPLPVPLSYLAAQLGLETEEEAAELAEEYGAVVDRQERCLVTKASATQQM</sequence>